<dbReference type="InParanoid" id="G7DXC2"/>
<accession>G7DXC2</accession>
<protein>
    <submittedName>
        <fullName evidence="1">Uncharacterized protein</fullName>
    </submittedName>
</protein>
<evidence type="ECO:0000313" key="2">
    <source>
        <dbReference type="Proteomes" id="UP000009131"/>
    </source>
</evidence>
<gene>
    <name evidence="1" type="primary">Mo01888</name>
    <name evidence="1" type="ORF">E5Q_01888</name>
</gene>
<evidence type="ECO:0000313" key="1">
    <source>
        <dbReference type="EMBL" id="GAA95232.1"/>
    </source>
</evidence>
<comment type="caution">
    <text evidence="1">The sequence shown here is derived from an EMBL/GenBank/DDBJ whole genome shotgun (WGS) entry which is preliminary data.</text>
</comment>
<keyword evidence="2" id="KW-1185">Reference proteome</keyword>
<reference evidence="1 2" key="1">
    <citation type="journal article" date="2011" name="J. Gen. Appl. Microbiol.">
        <title>Draft genome sequencing of the enigmatic basidiomycete Mixia osmundae.</title>
        <authorList>
            <person name="Nishida H."/>
            <person name="Nagatsuka Y."/>
            <person name="Sugiyama J."/>
        </authorList>
    </citation>
    <scope>NUCLEOTIDE SEQUENCE [LARGE SCALE GENOMIC DNA]</scope>
    <source>
        <strain evidence="2">CBS 9802 / IAM 14324 / JCM 22182 / KY 12970</strain>
    </source>
</reference>
<organism evidence="1 2">
    <name type="scientific">Mixia osmundae (strain CBS 9802 / IAM 14324 / JCM 22182 / KY 12970)</name>
    <dbReference type="NCBI Taxonomy" id="764103"/>
    <lineage>
        <taxon>Eukaryota</taxon>
        <taxon>Fungi</taxon>
        <taxon>Dikarya</taxon>
        <taxon>Basidiomycota</taxon>
        <taxon>Pucciniomycotina</taxon>
        <taxon>Mixiomycetes</taxon>
        <taxon>Mixiales</taxon>
        <taxon>Mixiaceae</taxon>
        <taxon>Mixia</taxon>
    </lineage>
</organism>
<proteinExistence type="predicted"/>
<dbReference type="HOGENOM" id="CLU_2334076_0_0_1"/>
<dbReference type="EMBL" id="BABT02000061">
    <property type="protein sequence ID" value="GAA95232.1"/>
    <property type="molecule type" value="Genomic_DNA"/>
</dbReference>
<dbReference type="RefSeq" id="XP_014569898.1">
    <property type="nucleotide sequence ID" value="XM_014714412.1"/>
</dbReference>
<dbReference type="Proteomes" id="UP000009131">
    <property type="component" value="Unassembled WGS sequence"/>
</dbReference>
<reference evidence="1 2" key="2">
    <citation type="journal article" date="2012" name="Open Biol.">
        <title>Characteristics of nucleosomes and linker DNA regions on the genome of the basidiomycete Mixia osmundae revealed by mono- and dinucleosome mapping.</title>
        <authorList>
            <person name="Nishida H."/>
            <person name="Kondo S."/>
            <person name="Matsumoto T."/>
            <person name="Suzuki Y."/>
            <person name="Yoshikawa H."/>
            <person name="Taylor T.D."/>
            <person name="Sugiyama J."/>
        </authorList>
    </citation>
    <scope>NUCLEOTIDE SEQUENCE [LARGE SCALE GENOMIC DNA]</scope>
    <source>
        <strain evidence="2">CBS 9802 / IAM 14324 / JCM 22182 / KY 12970</strain>
    </source>
</reference>
<sequence>MTDRYYSRAIASLPKTGLLDPHGGNTFEGHKISVFRLTPFEKGYNTCQTYFKPCVNGKIPGTTITCTQPTYYSKPALSDMTMTLFRMCSTDGCECRQE</sequence>
<name>G7DXC2_MIXOS</name>
<dbReference type="AlphaFoldDB" id="G7DXC2"/>